<protein>
    <submittedName>
        <fullName evidence="2">Uncharacterized protein</fullName>
    </submittedName>
</protein>
<dbReference type="Proteomes" id="UP001595764">
    <property type="component" value="Unassembled WGS sequence"/>
</dbReference>
<comment type="caution">
    <text evidence="2">The sequence shown here is derived from an EMBL/GenBank/DDBJ whole genome shotgun (WGS) entry which is preliminary data.</text>
</comment>
<dbReference type="RefSeq" id="WP_354751157.1">
    <property type="nucleotide sequence ID" value="NZ_JBHMAY010000067.1"/>
</dbReference>
<gene>
    <name evidence="2" type="ORF">ACFORO_25380</name>
</gene>
<accession>A0ABV7QJN2</accession>
<evidence type="ECO:0000313" key="3">
    <source>
        <dbReference type="Proteomes" id="UP001595764"/>
    </source>
</evidence>
<feature type="transmembrane region" description="Helical" evidence="1">
    <location>
        <begin position="17"/>
        <end position="40"/>
    </location>
</feature>
<organism evidence="2 3">
    <name type="scientific">Amycolatopsis halotolerans</name>
    <dbReference type="NCBI Taxonomy" id="330083"/>
    <lineage>
        <taxon>Bacteria</taxon>
        <taxon>Bacillati</taxon>
        <taxon>Actinomycetota</taxon>
        <taxon>Actinomycetes</taxon>
        <taxon>Pseudonocardiales</taxon>
        <taxon>Pseudonocardiaceae</taxon>
        <taxon>Amycolatopsis</taxon>
    </lineage>
</organism>
<evidence type="ECO:0000313" key="2">
    <source>
        <dbReference type="EMBL" id="MFC3513526.1"/>
    </source>
</evidence>
<evidence type="ECO:0000256" key="1">
    <source>
        <dbReference type="SAM" id="Phobius"/>
    </source>
</evidence>
<sequence>MEPFLPAPQPVRWRRGVYAAALVVPFTVAQVWALLVLLSFESLHGLVAQAFLVILAGSLIATAAGWRWVWQLGSERKRVQAREELRRRAYENMREFGREDLREPRIQVRI</sequence>
<keyword evidence="1" id="KW-0812">Transmembrane</keyword>
<dbReference type="EMBL" id="JBHRWI010000029">
    <property type="protein sequence ID" value="MFC3513526.1"/>
    <property type="molecule type" value="Genomic_DNA"/>
</dbReference>
<name>A0ABV7QJN2_9PSEU</name>
<keyword evidence="1" id="KW-1133">Transmembrane helix</keyword>
<keyword evidence="3" id="KW-1185">Reference proteome</keyword>
<feature type="transmembrane region" description="Helical" evidence="1">
    <location>
        <begin position="46"/>
        <end position="69"/>
    </location>
</feature>
<keyword evidence="1" id="KW-0472">Membrane</keyword>
<proteinExistence type="predicted"/>
<reference evidence="3" key="1">
    <citation type="journal article" date="2019" name="Int. J. Syst. Evol. Microbiol.">
        <title>The Global Catalogue of Microorganisms (GCM) 10K type strain sequencing project: providing services to taxonomists for standard genome sequencing and annotation.</title>
        <authorList>
            <consortium name="The Broad Institute Genomics Platform"/>
            <consortium name="The Broad Institute Genome Sequencing Center for Infectious Disease"/>
            <person name="Wu L."/>
            <person name="Ma J."/>
        </authorList>
    </citation>
    <scope>NUCLEOTIDE SEQUENCE [LARGE SCALE GENOMIC DNA]</scope>
    <source>
        <strain evidence="3">CGMCC 4.7682</strain>
    </source>
</reference>